<dbReference type="RefSeq" id="WP_078351021.1">
    <property type="nucleotide sequence ID" value="NZ_MBTF01000037.1"/>
</dbReference>
<dbReference type="AlphaFoldDB" id="A0A1S9P8I3"/>
<evidence type="ECO:0000313" key="2">
    <source>
        <dbReference type="Proteomes" id="UP000189739"/>
    </source>
</evidence>
<sequence length="258" mass="27539">MNKAATILERIRQALKFDDPAQTPAEHTLPDGTIITVSQIAIGGTVAIDGKPAPAGDYTLEDETMLIVDKAGTITKVKAPKAMAKDHQLADGTVLTVDKPEVGGKATVKGSPAPAGDYTLPDGTVITVGAAGLITKVVSGKVKGKTPAPKTPEQLRAAMKRFEGDDDEGALVSALADIRLCKESFTAQQQQLQALKIQLAKQQHINQELVALFTEFAKLPGGELPEQKKVFSFQRADSKKTKLDKYIDAAERIKEQQA</sequence>
<accession>A0A1S9P8I3</accession>
<dbReference type="EMBL" id="MBTF01000037">
    <property type="protein sequence ID" value="OOQ57147.1"/>
    <property type="molecule type" value="Genomic_DNA"/>
</dbReference>
<proteinExistence type="predicted"/>
<keyword evidence="2" id="KW-1185">Reference proteome</keyword>
<gene>
    <name evidence="1" type="ORF">BC343_16640</name>
</gene>
<organism evidence="1 2">
    <name type="scientific">Mucilaginibacter pedocola</name>
    <dbReference type="NCBI Taxonomy" id="1792845"/>
    <lineage>
        <taxon>Bacteria</taxon>
        <taxon>Pseudomonadati</taxon>
        <taxon>Bacteroidota</taxon>
        <taxon>Sphingobacteriia</taxon>
        <taxon>Sphingobacteriales</taxon>
        <taxon>Sphingobacteriaceae</taxon>
        <taxon>Mucilaginibacter</taxon>
    </lineage>
</organism>
<name>A0A1S9P8I3_9SPHI</name>
<dbReference type="Proteomes" id="UP000189739">
    <property type="component" value="Unassembled WGS sequence"/>
</dbReference>
<reference evidence="1 2" key="1">
    <citation type="submission" date="2016-07" db="EMBL/GenBank/DDBJ databases">
        <title>Genomic analysis of zinc-resistant bacterium Mucilaginibacter pedocola TBZ30.</title>
        <authorList>
            <person name="Huang J."/>
            <person name="Tang J."/>
        </authorList>
    </citation>
    <scope>NUCLEOTIDE SEQUENCE [LARGE SCALE GENOMIC DNA]</scope>
    <source>
        <strain evidence="1 2">TBZ30</strain>
    </source>
</reference>
<protein>
    <submittedName>
        <fullName evidence="1">Uncharacterized protein</fullName>
    </submittedName>
</protein>
<comment type="caution">
    <text evidence="1">The sequence shown here is derived from an EMBL/GenBank/DDBJ whole genome shotgun (WGS) entry which is preliminary data.</text>
</comment>
<dbReference type="STRING" id="1792845.BC343_16640"/>
<evidence type="ECO:0000313" key="1">
    <source>
        <dbReference type="EMBL" id="OOQ57147.1"/>
    </source>
</evidence>